<dbReference type="AlphaFoldDB" id="A0A133ZZN8"/>
<dbReference type="PIRSF" id="PIRSF000126">
    <property type="entry name" value="11-beta-HSD1"/>
    <property type="match status" value="1"/>
</dbReference>
<dbReference type="InterPro" id="IPR036291">
    <property type="entry name" value="NAD(P)-bd_dom_sf"/>
</dbReference>
<dbReference type="InterPro" id="IPR002347">
    <property type="entry name" value="SDR_fam"/>
</dbReference>
<protein>
    <submittedName>
        <fullName evidence="4">Oxidoreductase, short chain dehydrogenase/reductase family protein</fullName>
    </submittedName>
</protein>
<evidence type="ECO:0000256" key="1">
    <source>
        <dbReference type="ARBA" id="ARBA00006484"/>
    </source>
</evidence>
<reference evidence="5" key="1">
    <citation type="submission" date="2016-01" db="EMBL/GenBank/DDBJ databases">
        <authorList>
            <person name="Mitreva M."/>
            <person name="Pepin K.H."/>
            <person name="Mihindukulasuriya K.A."/>
            <person name="Fulton R."/>
            <person name="Fronick C."/>
            <person name="O'Laughlin M."/>
            <person name="Miner T."/>
            <person name="Herter B."/>
            <person name="Rosa B.A."/>
            <person name="Cordes M."/>
            <person name="Tomlinson C."/>
            <person name="Wollam A."/>
            <person name="Palsikar V.B."/>
            <person name="Mardis E.R."/>
            <person name="Wilson R.K."/>
        </authorList>
    </citation>
    <scope>NUCLEOTIDE SEQUENCE [LARGE SCALE GENOMIC DNA]</scope>
    <source>
        <strain evidence="5">KA00185</strain>
    </source>
</reference>
<dbReference type="PRINTS" id="PR00080">
    <property type="entry name" value="SDRFAMILY"/>
</dbReference>
<comment type="caution">
    <text evidence="4">The sequence shown here is derived from an EMBL/GenBank/DDBJ whole genome shotgun (WGS) entry which is preliminary data.</text>
</comment>
<proteinExistence type="inferred from homology"/>
<comment type="similarity">
    <text evidence="1 3">Belongs to the short-chain dehydrogenases/reductases (SDR) family.</text>
</comment>
<dbReference type="EMBL" id="LSDD01000148">
    <property type="protein sequence ID" value="KXB60905.1"/>
    <property type="molecule type" value="Genomic_DNA"/>
</dbReference>
<organism evidence="4 5">
    <name type="scientific">Leptotrichia wadei</name>
    <dbReference type="NCBI Taxonomy" id="157687"/>
    <lineage>
        <taxon>Bacteria</taxon>
        <taxon>Fusobacteriati</taxon>
        <taxon>Fusobacteriota</taxon>
        <taxon>Fusobacteriia</taxon>
        <taxon>Fusobacteriales</taxon>
        <taxon>Leptotrichiaceae</taxon>
        <taxon>Leptotrichia</taxon>
    </lineage>
</organism>
<dbReference type="Proteomes" id="UP000070483">
    <property type="component" value="Unassembled WGS sequence"/>
</dbReference>
<dbReference type="PATRIC" id="fig|157687.3.peg.1937"/>
<dbReference type="PROSITE" id="PS00061">
    <property type="entry name" value="ADH_SHORT"/>
    <property type="match status" value="1"/>
</dbReference>
<dbReference type="SUPFAM" id="SSF51735">
    <property type="entry name" value="NAD(P)-binding Rossmann-fold domains"/>
    <property type="match status" value="1"/>
</dbReference>
<evidence type="ECO:0000313" key="5">
    <source>
        <dbReference type="Proteomes" id="UP000070483"/>
    </source>
</evidence>
<sequence>MEIITMKTKYTVITGASSGIGKAVALKFAERNKNLILIARRKNLLEDLKSEILKKHPNLDILAIDFDLTDVNKIPELYSKLNNYHIETLINNAGFGMYGNVKEQPLNKISDMLHLNVEALTLLSSLYVQDYYNEKGSQLINISSAGGYTIVPNAIVYCATKFYVNAFTEGLALELKQTNAQLKAKVLAPAATKTNFGNVATGKTNFDYDKSYPNYHTSEEMADFLIQLYESDKTVGYISRETFEFNLSDGFFQNAFSSKNNVKF</sequence>
<dbReference type="CDD" id="cd05233">
    <property type="entry name" value="SDR_c"/>
    <property type="match status" value="1"/>
</dbReference>
<evidence type="ECO:0000256" key="3">
    <source>
        <dbReference type="RuleBase" id="RU000363"/>
    </source>
</evidence>
<dbReference type="Pfam" id="PF00106">
    <property type="entry name" value="adh_short"/>
    <property type="match status" value="1"/>
</dbReference>
<evidence type="ECO:0000256" key="2">
    <source>
        <dbReference type="ARBA" id="ARBA00023002"/>
    </source>
</evidence>
<keyword evidence="2" id="KW-0560">Oxidoreductase</keyword>
<accession>A0A133ZZN8</accession>
<gene>
    <name evidence="4" type="ORF">HMPREF3180_01939</name>
</gene>
<name>A0A133ZZN8_9FUSO</name>
<keyword evidence="5" id="KW-1185">Reference proteome</keyword>
<dbReference type="PRINTS" id="PR00081">
    <property type="entry name" value="GDHRDH"/>
</dbReference>
<dbReference type="Gene3D" id="3.40.50.720">
    <property type="entry name" value="NAD(P)-binding Rossmann-like Domain"/>
    <property type="match status" value="1"/>
</dbReference>
<evidence type="ECO:0000313" key="4">
    <source>
        <dbReference type="EMBL" id="KXB60905.1"/>
    </source>
</evidence>
<dbReference type="InterPro" id="IPR020904">
    <property type="entry name" value="Sc_DH/Rdtase_CS"/>
</dbReference>
<dbReference type="STRING" id="157687.HMPREF3180_01939"/>
<dbReference type="GO" id="GO:0016491">
    <property type="term" value="F:oxidoreductase activity"/>
    <property type="evidence" value="ECO:0007669"/>
    <property type="project" value="UniProtKB-KW"/>
</dbReference>
<dbReference type="PANTHER" id="PTHR42901">
    <property type="entry name" value="ALCOHOL DEHYDROGENASE"/>
    <property type="match status" value="1"/>
</dbReference>
<dbReference type="PANTHER" id="PTHR42901:SF1">
    <property type="entry name" value="ALCOHOL DEHYDROGENASE"/>
    <property type="match status" value="1"/>
</dbReference>